<dbReference type="SUPFAM" id="SSF46785">
    <property type="entry name" value="Winged helix' DNA-binding domain"/>
    <property type="match status" value="1"/>
</dbReference>
<evidence type="ECO:0000259" key="7">
    <source>
        <dbReference type="PROSITE" id="PS50931"/>
    </source>
</evidence>
<accession>A0A508X511</accession>
<keyword evidence="5" id="KW-0238">DNA-binding</keyword>
<gene>
    <name evidence="8" type="primary">nodD</name>
    <name evidence="8" type="ORF">EMEDMD4_740005</name>
</gene>
<dbReference type="InterPro" id="IPR036390">
    <property type="entry name" value="WH_DNA-bd_sf"/>
</dbReference>
<dbReference type="AlphaFoldDB" id="A0A508X511"/>
<dbReference type="CDD" id="cd08462">
    <property type="entry name" value="PBP2_NodD"/>
    <property type="match status" value="1"/>
</dbReference>
<dbReference type="EMBL" id="CABFNB010000144">
    <property type="protein sequence ID" value="VTZ64913.1"/>
    <property type="molecule type" value="Genomic_DNA"/>
</dbReference>
<keyword evidence="3" id="KW-0678">Repressor</keyword>
<sequence>MLATSGEMFAFTDWSDGDLSTMDTNEDMRFKGLDLNLLVALDALMTKRSVTAAARSINLSQPAMSSAIARLRSYFQDELFRMQGRELITTPRAEALAPAIRDALLHIQFSIISWDMFNPAQSNRCFRIILSDFMTLVFFEKVVERVAREAPGVSFELLPPDDNPDELLRRGEVDFLIFPDVFMSSVHPKAKLFDQTLVSVGCLTNEQLLGDLSFERYMSMGHVAAQFGRALKPSVEQWLLLEHGYKRRIELVVPGFNLIPPLLSGTKRIAIIPLRLANHFAKNIPLRIVKHPLPHLSYTEAVQWPALHNKDQASIWMREILLHEAARIAAPRETAGCLGR</sequence>
<keyword evidence="6" id="KW-0804">Transcription</keyword>
<dbReference type="PROSITE" id="PS50931">
    <property type="entry name" value="HTH_LYSR"/>
    <property type="match status" value="1"/>
</dbReference>
<evidence type="ECO:0000256" key="4">
    <source>
        <dbReference type="ARBA" id="ARBA00023015"/>
    </source>
</evidence>
<dbReference type="InterPro" id="IPR000847">
    <property type="entry name" value="LysR_HTH_N"/>
</dbReference>
<protein>
    <submittedName>
        <fullName evidence="8">Nodulation protein D 3</fullName>
    </submittedName>
</protein>
<evidence type="ECO:0000256" key="5">
    <source>
        <dbReference type="ARBA" id="ARBA00023125"/>
    </source>
</evidence>
<dbReference type="GO" id="GO:0003700">
    <property type="term" value="F:DNA-binding transcription factor activity"/>
    <property type="evidence" value="ECO:0007669"/>
    <property type="project" value="InterPro"/>
</dbReference>
<dbReference type="PANTHER" id="PTHR30118">
    <property type="entry name" value="HTH-TYPE TRANSCRIPTIONAL REGULATOR LEUO-RELATED"/>
    <property type="match status" value="1"/>
</dbReference>
<dbReference type="InterPro" id="IPR036388">
    <property type="entry name" value="WH-like_DNA-bd_sf"/>
</dbReference>
<dbReference type="PRINTS" id="PR00039">
    <property type="entry name" value="HTHLYSR"/>
</dbReference>
<keyword evidence="4" id="KW-0805">Transcription regulation</keyword>
<evidence type="ECO:0000256" key="6">
    <source>
        <dbReference type="ARBA" id="ARBA00023163"/>
    </source>
</evidence>
<dbReference type="Pfam" id="PF00126">
    <property type="entry name" value="HTH_1"/>
    <property type="match status" value="1"/>
</dbReference>
<dbReference type="Gene3D" id="1.10.10.10">
    <property type="entry name" value="Winged helix-like DNA-binding domain superfamily/Winged helix DNA-binding domain"/>
    <property type="match status" value="1"/>
</dbReference>
<name>A0A508X511_9HYPH</name>
<evidence type="ECO:0000256" key="3">
    <source>
        <dbReference type="ARBA" id="ARBA00022491"/>
    </source>
</evidence>
<comment type="similarity">
    <text evidence="1">Belongs to the LysR transcriptional regulatory family.</text>
</comment>
<dbReference type="Gene3D" id="3.40.190.10">
    <property type="entry name" value="Periplasmic binding protein-like II"/>
    <property type="match status" value="2"/>
</dbReference>
<dbReference type="Proteomes" id="UP000507954">
    <property type="component" value="Unassembled WGS sequence"/>
</dbReference>
<organism evidence="8">
    <name type="scientific">Sinorhizobium medicae</name>
    <dbReference type="NCBI Taxonomy" id="110321"/>
    <lineage>
        <taxon>Bacteria</taxon>
        <taxon>Pseudomonadati</taxon>
        <taxon>Pseudomonadota</taxon>
        <taxon>Alphaproteobacteria</taxon>
        <taxon>Hyphomicrobiales</taxon>
        <taxon>Rhizobiaceae</taxon>
        <taxon>Sinorhizobium/Ensifer group</taxon>
        <taxon>Sinorhizobium</taxon>
    </lineage>
</organism>
<dbReference type="InterPro" id="IPR050389">
    <property type="entry name" value="LysR-type_TF"/>
</dbReference>
<evidence type="ECO:0000256" key="1">
    <source>
        <dbReference type="ARBA" id="ARBA00009437"/>
    </source>
</evidence>
<proteinExistence type="inferred from homology"/>
<dbReference type="PANTHER" id="PTHR30118:SF6">
    <property type="entry name" value="HTH-TYPE TRANSCRIPTIONAL REGULATOR LEUO"/>
    <property type="match status" value="1"/>
</dbReference>
<evidence type="ECO:0000313" key="8">
    <source>
        <dbReference type="EMBL" id="VTZ64913.1"/>
    </source>
</evidence>
<evidence type="ECO:0000256" key="2">
    <source>
        <dbReference type="ARBA" id="ARBA00022458"/>
    </source>
</evidence>
<dbReference type="InterPro" id="IPR037416">
    <property type="entry name" value="NodD_PBP2"/>
</dbReference>
<feature type="domain" description="HTH lysR-type" evidence="7">
    <location>
        <begin position="33"/>
        <end position="90"/>
    </location>
</feature>
<dbReference type="SUPFAM" id="SSF53850">
    <property type="entry name" value="Periplasmic binding protein-like II"/>
    <property type="match status" value="1"/>
</dbReference>
<keyword evidence="2" id="KW-0536">Nodulation</keyword>
<reference evidence="8" key="1">
    <citation type="submission" date="2019-06" db="EMBL/GenBank/DDBJ databases">
        <authorList>
            <person name="Le Quere A."/>
            <person name="Colella S."/>
        </authorList>
    </citation>
    <scope>NUCLEOTIDE SEQUENCE</scope>
    <source>
        <strain evidence="8">EmedicaeMD41</strain>
    </source>
</reference>
<dbReference type="GO" id="GO:0003677">
    <property type="term" value="F:DNA binding"/>
    <property type="evidence" value="ECO:0007669"/>
    <property type="project" value="UniProtKB-KW"/>
</dbReference>